<proteinExistence type="predicted"/>
<evidence type="ECO:0000259" key="3">
    <source>
        <dbReference type="PROSITE" id="PS50110"/>
    </source>
</evidence>
<name>A0ABW4G4L1_9ACTN</name>
<dbReference type="PANTHER" id="PTHR43156:SF2">
    <property type="entry name" value="STAGE II SPORULATION PROTEIN E"/>
    <property type="match status" value="1"/>
</dbReference>
<dbReference type="Pfam" id="PF00072">
    <property type="entry name" value="Response_reg"/>
    <property type="match status" value="1"/>
</dbReference>
<dbReference type="SUPFAM" id="SSF81606">
    <property type="entry name" value="PP2C-like"/>
    <property type="match status" value="1"/>
</dbReference>
<dbReference type="Gene3D" id="3.60.40.10">
    <property type="entry name" value="PPM-type phosphatase domain"/>
    <property type="match status" value="1"/>
</dbReference>
<evidence type="ECO:0000256" key="1">
    <source>
        <dbReference type="ARBA" id="ARBA00022801"/>
    </source>
</evidence>
<feature type="modified residue" description="4-aspartylphosphate" evidence="2">
    <location>
        <position position="67"/>
    </location>
</feature>
<sequence length="534" mass="57498">MAEHEPGTVIEPPGGSATVLVVDDTPTKRYILSSWLRRAGHTVVEAAGGEEALAVLAAHRPDLVVLDVRLPDLGGFEVCERIKADPATTSIPVIQVSGNAITSADRTEGLERGADAYLSEPIEPAEFAATVEATLRYYRARRRAELMAERMAKLADVTSKMNAADSFDRLLTVAVEGMVDILGRYTGALALPPDGRMRRVRARPGEAPSNRSAIPKLLDRLSDMSLGEGAGARVFTVGVAEWVNLVNDVRISEPVTGVLCRTKRGQPPIYLGLEADPPLDGDEMNVLRQLGQALALAVDALRVYTEEHTISLTLQRSLLPTRIPDVPGLTVTFRYQPAVDNIEVGGDFYEVLRIGDRVLVAIGDVAGHSLHAATIMAELRHALRASLIDSVDLSASMDLLNKVLRRYHPGMTATVCLLLIDPETGVVEMANAGHIPPMLAGPGAHYLGLGNLLLGVAHEDYEVTRLELPAGATMLLFTDGLVEDRGILLDDSLEQARQVAETVEGDLEEFCDRLLAAFGSREDDVAIVAVRRGT</sequence>
<gene>
    <name evidence="4" type="ORF">ACFSJ0_11570</name>
</gene>
<dbReference type="InterPro" id="IPR001932">
    <property type="entry name" value="PPM-type_phosphatase-like_dom"/>
</dbReference>
<dbReference type="InterPro" id="IPR036457">
    <property type="entry name" value="PPM-type-like_dom_sf"/>
</dbReference>
<dbReference type="Proteomes" id="UP001597097">
    <property type="component" value="Unassembled WGS sequence"/>
</dbReference>
<dbReference type="PANTHER" id="PTHR43156">
    <property type="entry name" value="STAGE II SPORULATION PROTEIN E-RELATED"/>
    <property type="match status" value="1"/>
</dbReference>
<keyword evidence="5" id="KW-1185">Reference proteome</keyword>
<organism evidence="4 5">
    <name type="scientific">Nonomuraea guangzhouensis</name>
    <dbReference type="NCBI Taxonomy" id="1291555"/>
    <lineage>
        <taxon>Bacteria</taxon>
        <taxon>Bacillati</taxon>
        <taxon>Actinomycetota</taxon>
        <taxon>Actinomycetes</taxon>
        <taxon>Streptosporangiales</taxon>
        <taxon>Streptosporangiaceae</taxon>
        <taxon>Nonomuraea</taxon>
    </lineage>
</organism>
<dbReference type="Pfam" id="PF07228">
    <property type="entry name" value="SpoIIE"/>
    <property type="match status" value="1"/>
</dbReference>
<keyword evidence="1" id="KW-0378">Hydrolase</keyword>
<dbReference type="SUPFAM" id="SSF52172">
    <property type="entry name" value="CheY-like"/>
    <property type="match status" value="1"/>
</dbReference>
<dbReference type="PROSITE" id="PS50110">
    <property type="entry name" value="RESPONSE_REGULATORY"/>
    <property type="match status" value="1"/>
</dbReference>
<dbReference type="Gene3D" id="3.40.50.2300">
    <property type="match status" value="1"/>
</dbReference>
<evidence type="ECO:0000313" key="4">
    <source>
        <dbReference type="EMBL" id="MFD1537678.1"/>
    </source>
</evidence>
<dbReference type="InterPro" id="IPR001789">
    <property type="entry name" value="Sig_transdc_resp-reg_receiver"/>
</dbReference>
<evidence type="ECO:0000313" key="5">
    <source>
        <dbReference type="Proteomes" id="UP001597097"/>
    </source>
</evidence>
<keyword evidence="2" id="KW-0597">Phosphoprotein</keyword>
<dbReference type="SMART" id="SM00331">
    <property type="entry name" value="PP2C_SIG"/>
    <property type="match status" value="1"/>
</dbReference>
<dbReference type="SMART" id="SM00448">
    <property type="entry name" value="REC"/>
    <property type="match status" value="1"/>
</dbReference>
<evidence type="ECO:0000256" key="2">
    <source>
        <dbReference type="PROSITE-ProRule" id="PRU00169"/>
    </source>
</evidence>
<dbReference type="EMBL" id="JBHUCM010000012">
    <property type="protein sequence ID" value="MFD1537678.1"/>
    <property type="molecule type" value="Genomic_DNA"/>
</dbReference>
<protein>
    <submittedName>
        <fullName evidence="4">Fused response regulator/phosphatase</fullName>
    </submittedName>
</protein>
<feature type="domain" description="Response regulatory" evidence="3">
    <location>
        <begin position="18"/>
        <end position="135"/>
    </location>
</feature>
<dbReference type="InterPro" id="IPR011006">
    <property type="entry name" value="CheY-like_superfamily"/>
</dbReference>
<comment type="caution">
    <text evidence="4">The sequence shown here is derived from an EMBL/GenBank/DDBJ whole genome shotgun (WGS) entry which is preliminary data.</text>
</comment>
<accession>A0ABW4G4L1</accession>
<reference evidence="5" key="1">
    <citation type="journal article" date="2019" name="Int. J. Syst. Evol. Microbiol.">
        <title>The Global Catalogue of Microorganisms (GCM) 10K type strain sequencing project: providing services to taxonomists for standard genome sequencing and annotation.</title>
        <authorList>
            <consortium name="The Broad Institute Genomics Platform"/>
            <consortium name="The Broad Institute Genome Sequencing Center for Infectious Disease"/>
            <person name="Wu L."/>
            <person name="Ma J."/>
        </authorList>
    </citation>
    <scope>NUCLEOTIDE SEQUENCE [LARGE SCALE GENOMIC DNA]</scope>
    <source>
        <strain evidence="5">CGMCC 1.15399</strain>
    </source>
</reference>
<dbReference type="InterPro" id="IPR052016">
    <property type="entry name" value="Bact_Sigma-Reg"/>
</dbReference>
<dbReference type="RefSeq" id="WP_308127479.1">
    <property type="nucleotide sequence ID" value="NZ_JAHKRM010000040.1"/>
</dbReference>